<dbReference type="CDD" id="cd00326">
    <property type="entry name" value="alpha_CA"/>
    <property type="match status" value="1"/>
</dbReference>
<dbReference type="EnsemblMetazoa" id="CapteT225679">
    <property type="protein sequence ID" value="CapteP225679"/>
    <property type="gene ID" value="CapteG225679"/>
</dbReference>
<keyword evidence="3" id="KW-0479">Metal-binding</keyword>
<dbReference type="HOGENOM" id="CLU_039326_2_1_1"/>
<dbReference type="SUPFAM" id="SSF51069">
    <property type="entry name" value="Carbonic anhydrase"/>
    <property type="match status" value="1"/>
</dbReference>
<evidence type="ECO:0000313" key="10">
    <source>
        <dbReference type="EMBL" id="ELU09733.1"/>
    </source>
</evidence>
<evidence type="ECO:0000313" key="12">
    <source>
        <dbReference type="Proteomes" id="UP000014760"/>
    </source>
</evidence>
<comment type="similarity">
    <text evidence="1">Belongs to the alpha-carbonic anhydrase family.</text>
</comment>
<evidence type="ECO:0000256" key="5">
    <source>
        <dbReference type="ARBA" id="ARBA00023180"/>
    </source>
</evidence>
<evidence type="ECO:0000256" key="6">
    <source>
        <dbReference type="ARBA" id="ARBA00023239"/>
    </source>
</evidence>
<reference evidence="11" key="3">
    <citation type="submission" date="2015-06" db="UniProtKB">
        <authorList>
            <consortium name="EnsemblMetazoa"/>
        </authorList>
    </citation>
    <scope>IDENTIFICATION</scope>
</reference>
<evidence type="ECO:0000313" key="11">
    <source>
        <dbReference type="EnsemblMetazoa" id="CapteP225679"/>
    </source>
</evidence>
<feature type="compositionally biased region" description="Polar residues" evidence="8">
    <location>
        <begin position="45"/>
        <end position="55"/>
    </location>
</feature>
<comment type="catalytic activity">
    <reaction evidence="7">
        <text>hydrogencarbonate + H(+) = CO2 + H2O</text>
        <dbReference type="Rhea" id="RHEA:10748"/>
        <dbReference type="ChEBI" id="CHEBI:15377"/>
        <dbReference type="ChEBI" id="CHEBI:15378"/>
        <dbReference type="ChEBI" id="CHEBI:16526"/>
        <dbReference type="ChEBI" id="CHEBI:17544"/>
        <dbReference type="EC" id="4.2.1.1"/>
    </reaction>
</comment>
<evidence type="ECO:0000256" key="2">
    <source>
        <dbReference type="ARBA" id="ARBA00012925"/>
    </source>
</evidence>
<evidence type="ECO:0000256" key="4">
    <source>
        <dbReference type="ARBA" id="ARBA00022833"/>
    </source>
</evidence>
<name>R7UU94_CAPTE</name>
<feature type="region of interest" description="Disordered" evidence="8">
    <location>
        <begin position="25"/>
        <end position="63"/>
    </location>
</feature>
<evidence type="ECO:0000256" key="1">
    <source>
        <dbReference type="ARBA" id="ARBA00010718"/>
    </source>
</evidence>
<dbReference type="Gene3D" id="3.10.200.10">
    <property type="entry name" value="Alpha carbonic anhydrase"/>
    <property type="match status" value="1"/>
</dbReference>
<keyword evidence="5" id="KW-0325">Glycoprotein</keyword>
<dbReference type="EMBL" id="KB297987">
    <property type="protein sequence ID" value="ELU09733.1"/>
    <property type="molecule type" value="Genomic_DNA"/>
</dbReference>
<dbReference type="OMA" id="HTIWSIT"/>
<dbReference type="OrthoDB" id="429145at2759"/>
<reference evidence="12" key="1">
    <citation type="submission" date="2012-12" db="EMBL/GenBank/DDBJ databases">
        <authorList>
            <person name="Hellsten U."/>
            <person name="Grimwood J."/>
            <person name="Chapman J.A."/>
            <person name="Shapiro H."/>
            <person name="Aerts A."/>
            <person name="Otillar R.P."/>
            <person name="Terry A.Y."/>
            <person name="Boore J.L."/>
            <person name="Simakov O."/>
            <person name="Marletaz F."/>
            <person name="Cho S.-J."/>
            <person name="Edsinger-Gonzales E."/>
            <person name="Havlak P."/>
            <person name="Kuo D.-H."/>
            <person name="Larsson T."/>
            <person name="Lv J."/>
            <person name="Arendt D."/>
            <person name="Savage R."/>
            <person name="Osoegawa K."/>
            <person name="de Jong P."/>
            <person name="Lindberg D.R."/>
            <person name="Seaver E.C."/>
            <person name="Weisblat D.A."/>
            <person name="Putnam N.H."/>
            <person name="Grigoriev I.V."/>
            <person name="Rokhsar D.S."/>
        </authorList>
    </citation>
    <scope>NUCLEOTIDE SEQUENCE</scope>
    <source>
        <strain evidence="12">I ESC-2004</strain>
    </source>
</reference>
<dbReference type="GO" id="GO:0004089">
    <property type="term" value="F:carbonate dehydratase activity"/>
    <property type="evidence" value="ECO:0007669"/>
    <property type="project" value="UniProtKB-EC"/>
</dbReference>
<feature type="domain" description="Alpha-carbonic anhydrase" evidence="9">
    <location>
        <begin position="22"/>
        <end position="281"/>
    </location>
</feature>
<dbReference type="STRING" id="283909.R7UU94"/>
<evidence type="ECO:0000256" key="8">
    <source>
        <dbReference type="SAM" id="MobiDB-lite"/>
    </source>
</evidence>
<dbReference type="PROSITE" id="PS51144">
    <property type="entry name" value="ALPHA_CA_2"/>
    <property type="match status" value="1"/>
</dbReference>
<dbReference type="InterPro" id="IPR001148">
    <property type="entry name" value="CA_dom"/>
</dbReference>
<dbReference type="FunCoup" id="R7UU94">
    <property type="interactions" value="47"/>
</dbReference>
<dbReference type="PANTHER" id="PTHR18952">
    <property type="entry name" value="CARBONIC ANHYDRASE"/>
    <property type="match status" value="1"/>
</dbReference>
<keyword evidence="12" id="KW-1185">Reference proteome</keyword>
<dbReference type="FunFam" id="3.10.200.10:FF:000003">
    <property type="entry name" value="Carbonic anhydrase 12"/>
    <property type="match status" value="1"/>
</dbReference>
<organism evidence="10">
    <name type="scientific">Capitella teleta</name>
    <name type="common">Polychaete worm</name>
    <dbReference type="NCBI Taxonomy" id="283909"/>
    <lineage>
        <taxon>Eukaryota</taxon>
        <taxon>Metazoa</taxon>
        <taxon>Spiralia</taxon>
        <taxon>Lophotrochozoa</taxon>
        <taxon>Annelida</taxon>
        <taxon>Polychaeta</taxon>
        <taxon>Sedentaria</taxon>
        <taxon>Scolecida</taxon>
        <taxon>Capitellidae</taxon>
        <taxon>Capitella</taxon>
    </lineage>
</organism>
<dbReference type="EC" id="4.2.1.1" evidence="2"/>
<protein>
    <recommendedName>
        <fullName evidence="2">carbonic anhydrase</fullName>
        <ecNumber evidence="2">4.2.1.1</ecNumber>
    </recommendedName>
</protein>
<dbReference type="InterPro" id="IPR023561">
    <property type="entry name" value="Carbonic_anhydrase_a-class"/>
</dbReference>
<evidence type="ECO:0000259" key="9">
    <source>
        <dbReference type="PROSITE" id="PS51144"/>
    </source>
</evidence>
<gene>
    <name evidence="10" type="ORF">CAPTEDRAFT_225679</name>
</gene>
<dbReference type="PANTHER" id="PTHR18952:SF265">
    <property type="entry name" value="CARBONIC ANHYDRASE"/>
    <property type="match status" value="1"/>
</dbReference>
<accession>R7UU94</accession>
<sequence length="310" mass="34358">MAYGHYAKDKDKDKSKNLEEWADWSYSGSHGPSHWVDDYPDCGKTHQSPINLDSESTTKDSPGDFTWSGYGNLPQDAINEIVNNGHTAKWNIASAVNATVTGSHLGSDEFRLLQFHLHWGSENTKGSEHTLDGKAAAAEIHLVHWNTKYPAASDALTKPDGLAVFGIFIEVAIDSNAAYQQIVEKLKDIVNEGSETDQRAFDVQSLMPSNKADFFFYPGSLTTPGCFESVKWTVFKNPVYISQAQLEEFRSLRHGEDNSSPIVDNFRPVQPLNDRELKRSFDVTTDGAVTLGPLSLISMLCLVIAAKCLW</sequence>
<evidence type="ECO:0000256" key="3">
    <source>
        <dbReference type="ARBA" id="ARBA00022723"/>
    </source>
</evidence>
<dbReference type="GO" id="GO:0008270">
    <property type="term" value="F:zinc ion binding"/>
    <property type="evidence" value="ECO:0007669"/>
    <property type="project" value="InterPro"/>
</dbReference>
<evidence type="ECO:0000256" key="7">
    <source>
        <dbReference type="ARBA" id="ARBA00048348"/>
    </source>
</evidence>
<dbReference type="EMBL" id="AMQN01006271">
    <property type="status" value="NOT_ANNOTATED_CDS"/>
    <property type="molecule type" value="Genomic_DNA"/>
</dbReference>
<keyword evidence="6" id="KW-0456">Lyase</keyword>
<dbReference type="AlphaFoldDB" id="R7UU94"/>
<keyword evidence="4" id="KW-0862">Zinc</keyword>
<proteinExistence type="inferred from homology"/>
<feature type="compositionally biased region" description="Basic and acidic residues" evidence="8">
    <location>
        <begin position="35"/>
        <end position="44"/>
    </location>
</feature>
<dbReference type="Pfam" id="PF00194">
    <property type="entry name" value="Carb_anhydrase"/>
    <property type="match status" value="1"/>
</dbReference>
<dbReference type="Proteomes" id="UP000014760">
    <property type="component" value="Unassembled WGS sequence"/>
</dbReference>
<reference evidence="10 12" key="2">
    <citation type="journal article" date="2013" name="Nature">
        <title>Insights into bilaterian evolution from three spiralian genomes.</title>
        <authorList>
            <person name="Simakov O."/>
            <person name="Marletaz F."/>
            <person name="Cho S.J."/>
            <person name="Edsinger-Gonzales E."/>
            <person name="Havlak P."/>
            <person name="Hellsten U."/>
            <person name="Kuo D.H."/>
            <person name="Larsson T."/>
            <person name="Lv J."/>
            <person name="Arendt D."/>
            <person name="Savage R."/>
            <person name="Osoegawa K."/>
            <person name="de Jong P."/>
            <person name="Grimwood J."/>
            <person name="Chapman J.A."/>
            <person name="Shapiro H."/>
            <person name="Aerts A."/>
            <person name="Otillar R.P."/>
            <person name="Terry A.Y."/>
            <person name="Boore J.L."/>
            <person name="Grigoriev I.V."/>
            <person name="Lindberg D.R."/>
            <person name="Seaver E.C."/>
            <person name="Weisblat D.A."/>
            <person name="Putnam N.H."/>
            <person name="Rokhsar D.S."/>
        </authorList>
    </citation>
    <scope>NUCLEOTIDE SEQUENCE</scope>
    <source>
        <strain evidence="10 12">I ESC-2004</strain>
    </source>
</reference>
<dbReference type="SMART" id="SM01057">
    <property type="entry name" value="Carb_anhydrase"/>
    <property type="match status" value="1"/>
</dbReference>
<dbReference type="InterPro" id="IPR036398">
    <property type="entry name" value="CA_dom_sf"/>
</dbReference>